<dbReference type="EMBL" id="CABIJS010000256">
    <property type="protein sequence ID" value="VUZ47894.1"/>
    <property type="molecule type" value="Genomic_DNA"/>
</dbReference>
<keyword evidence="1" id="KW-0677">Repeat</keyword>
<evidence type="ECO:0000256" key="4">
    <source>
        <dbReference type="SAM" id="MobiDB-lite"/>
    </source>
</evidence>
<feature type="repeat" description="ANK" evidence="3">
    <location>
        <begin position="56"/>
        <end position="88"/>
    </location>
</feature>
<dbReference type="InterPro" id="IPR002110">
    <property type="entry name" value="Ankyrin_rpt"/>
</dbReference>
<dbReference type="Pfam" id="PF12796">
    <property type="entry name" value="Ank_2"/>
    <property type="match status" value="2"/>
</dbReference>
<dbReference type="PROSITE" id="PS50088">
    <property type="entry name" value="ANK_REPEAT"/>
    <property type="match status" value="3"/>
</dbReference>
<reference evidence="5 6" key="1">
    <citation type="submission" date="2019-07" db="EMBL/GenBank/DDBJ databases">
        <authorList>
            <person name="Jastrzebski P J."/>
            <person name="Paukszto L."/>
            <person name="Jastrzebski P J."/>
        </authorList>
    </citation>
    <scope>NUCLEOTIDE SEQUENCE [LARGE SCALE GENOMIC DNA]</scope>
    <source>
        <strain evidence="5 6">WMS-il1</strain>
    </source>
</reference>
<evidence type="ECO:0000256" key="2">
    <source>
        <dbReference type="ARBA" id="ARBA00023043"/>
    </source>
</evidence>
<proteinExistence type="predicted"/>
<evidence type="ECO:0000313" key="6">
    <source>
        <dbReference type="Proteomes" id="UP000321570"/>
    </source>
</evidence>
<feature type="repeat" description="ANK" evidence="3">
    <location>
        <begin position="222"/>
        <end position="254"/>
    </location>
</feature>
<gene>
    <name evidence="5" type="ORF">WMSIL1_LOCUS7416</name>
</gene>
<dbReference type="PANTHER" id="PTHR24171:SF9">
    <property type="entry name" value="ANKYRIN REPEAT DOMAIN-CONTAINING PROTEIN 39"/>
    <property type="match status" value="1"/>
</dbReference>
<sequence length="285" mass="30842">MNMNHNSIFTNHNSHSPPQQVNQSVSEAINLLTATQAGDLLKMADFIDQHNTYDEHGNTPLHYAAAGGFIDGVSLLLLHHCYVDPVNNIGSTPLILALQNQHHNAALLLVNAGASPFYLSPCRMSGIGLAVMSGDTSLILCMLSVKSSQINRQLALYKIFSDVAISKVVDKVDLLLSTCKADIRYPVFTLNPPLAISATLGDTDMVEKWIQVGAPLERRDTSGLTPLMNAARGGHLSVCQLLVIHGAKLHPEINGQTALSMALEFGHTEVVDYLISQSVTVDYHL</sequence>
<protein>
    <submittedName>
        <fullName evidence="5">Uncharacterized protein</fullName>
    </submittedName>
</protein>
<dbReference type="AlphaFoldDB" id="A0A564YMY2"/>
<dbReference type="SMART" id="SM00248">
    <property type="entry name" value="ANK"/>
    <property type="match status" value="6"/>
</dbReference>
<dbReference type="PROSITE" id="PS50297">
    <property type="entry name" value="ANK_REP_REGION"/>
    <property type="match status" value="3"/>
</dbReference>
<dbReference type="SUPFAM" id="SSF48403">
    <property type="entry name" value="Ankyrin repeat"/>
    <property type="match status" value="1"/>
</dbReference>
<keyword evidence="2 3" id="KW-0040">ANK repeat</keyword>
<evidence type="ECO:0000256" key="1">
    <source>
        <dbReference type="ARBA" id="ARBA00022737"/>
    </source>
</evidence>
<dbReference type="Gene3D" id="1.25.40.20">
    <property type="entry name" value="Ankyrin repeat-containing domain"/>
    <property type="match status" value="2"/>
</dbReference>
<evidence type="ECO:0000256" key="3">
    <source>
        <dbReference type="PROSITE-ProRule" id="PRU00023"/>
    </source>
</evidence>
<feature type="repeat" description="ANK" evidence="3">
    <location>
        <begin position="254"/>
        <end position="285"/>
    </location>
</feature>
<evidence type="ECO:0000313" key="5">
    <source>
        <dbReference type="EMBL" id="VUZ47894.1"/>
    </source>
</evidence>
<dbReference type="PANTHER" id="PTHR24171">
    <property type="entry name" value="ANKYRIN REPEAT DOMAIN-CONTAINING PROTEIN 39-RELATED"/>
    <property type="match status" value="1"/>
</dbReference>
<name>A0A564YMY2_HYMDI</name>
<dbReference type="InterPro" id="IPR036770">
    <property type="entry name" value="Ankyrin_rpt-contain_sf"/>
</dbReference>
<feature type="region of interest" description="Disordered" evidence="4">
    <location>
        <begin position="1"/>
        <end position="20"/>
    </location>
</feature>
<keyword evidence="6" id="KW-1185">Reference proteome</keyword>
<organism evidence="5 6">
    <name type="scientific">Hymenolepis diminuta</name>
    <name type="common">Rat tapeworm</name>
    <dbReference type="NCBI Taxonomy" id="6216"/>
    <lineage>
        <taxon>Eukaryota</taxon>
        <taxon>Metazoa</taxon>
        <taxon>Spiralia</taxon>
        <taxon>Lophotrochozoa</taxon>
        <taxon>Platyhelminthes</taxon>
        <taxon>Cestoda</taxon>
        <taxon>Eucestoda</taxon>
        <taxon>Cyclophyllidea</taxon>
        <taxon>Hymenolepididae</taxon>
        <taxon>Hymenolepis</taxon>
    </lineage>
</organism>
<dbReference type="Proteomes" id="UP000321570">
    <property type="component" value="Unassembled WGS sequence"/>
</dbReference>
<accession>A0A564YMY2</accession>